<evidence type="ECO:0000313" key="4">
    <source>
        <dbReference type="Proteomes" id="UP000064967"/>
    </source>
</evidence>
<protein>
    <submittedName>
        <fullName evidence="3">Uncharacterized protein</fullName>
    </submittedName>
</protein>
<keyword evidence="4" id="KW-1185">Reference proteome</keyword>
<proteinExistence type="predicted"/>
<feature type="compositionally biased region" description="Low complexity" evidence="1">
    <location>
        <begin position="90"/>
        <end position="108"/>
    </location>
</feature>
<keyword evidence="2" id="KW-0472">Membrane</keyword>
<evidence type="ECO:0000256" key="2">
    <source>
        <dbReference type="SAM" id="Phobius"/>
    </source>
</evidence>
<accession>A0A0K1PPZ8</accession>
<feature type="compositionally biased region" description="Basic and acidic residues" evidence="1">
    <location>
        <begin position="110"/>
        <end position="119"/>
    </location>
</feature>
<dbReference type="OrthoDB" id="5517549at2"/>
<keyword evidence="2" id="KW-0812">Transmembrane</keyword>
<organism evidence="3 4">
    <name type="scientific">Labilithrix luteola</name>
    <dbReference type="NCBI Taxonomy" id="1391654"/>
    <lineage>
        <taxon>Bacteria</taxon>
        <taxon>Pseudomonadati</taxon>
        <taxon>Myxococcota</taxon>
        <taxon>Polyangia</taxon>
        <taxon>Polyangiales</taxon>
        <taxon>Labilitrichaceae</taxon>
        <taxon>Labilithrix</taxon>
    </lineage>
</organism>
<feature type="transmembrane region" description="Helical" evidence="2">
    <location>
        <begin position="36"/>
        <end position="63"/>
    </location>
</feature>
<dbReference type="KEGG" id="llu:AKJ09_02120"/>
<feature type="compositionally biased region" description="Polar residues" evidence="1">
    <location>
        <begin position="77"/>
        <end position="86"/>
    </location>
</feature>
<sequence length="198" mass="19772">MYGGQYPQAQYRPHPAHQAPGFPPPPPPPRSGLSPLAIVLIVLAGVFVLGTGSCILLGGLVLLGAQAEDDAANAGATSTAPSSNVASKGAVPTTPPSTLAPTTETPAAGDSHDDGDPAKAKSAPSNAGTDGRTKYMCNATGWVRVCGFANVCSNQLVSGMGVGYDRMSASMMAKNACENMARIKGGGGVCTVACSVAK</sequence>
<reference evidence="3 4" key="1">
    <citation type="submission" date="2015-08" db="EMBL/GenBank/DDBJ databases">
        <authorList>
            <person name="Babu N.S."/>
            <person name="Beckwith C.J."/>
            <person name="Beseler K.G."/>
            <person name="Brison A."/>
            <person name="Carone J.V."/>
            <person name="Caskin T.P."/>
            <person name="Diamond M."/>
            <person name="Durham M.E."/>
            <person name="Foxe J.M."/>
            <person name="Go M."/>
            <person name="Henderson B.A."/>
            <person name="Jones I.B."/>
            <person name="McGettigan J.A."/>
            <person name="Micheletti S.J."/>
            <person name="Nasrallah M.E."/>
            <person name="Ortiz D."/>
            <person name="Piller C.R."/>
            <person name="Privatt S.R."/>
            <person name="Schneider S.L."/>
            <person name="Sharp S."/>
            <person name="Smith T.C."/>
            <person name="Stanton J.D."/>
            <person name="Ullery H.E."/>
            <person name="Wilson R.J."/>
            <person name="Serrano M.G."/>
            <person name="Buck G."/>
            <person name="Lee V."/>
            <person name="Wang Y."/>
            <person name="Carvalho R."/>
            <person name="Voegtly L."/>
            <person name="Shi R."/>
            <person name="Duckworth R."/>
            <person name="Johnson A."/>
            <person name="Loviza R."/>
            <person name="Walstead R."/>
            <person name="Shah Z."/>
            <person name="Kiflezghi M."/>
            <person name="Wade K."/>
            <person name="Ball S.L."/>
            <person name="Bradley K.W."/>
            <person name="Asai D.J."/>
            <person name="Bowman C.A."/>
            <person name="Russell D.A."/>
            <person name="Pope W.H."/>
            <person name="Jacobs-Sera D."/>
            <person name="Hendrix R.W."/>
            <person name="Hatfull G.F."/>
        </authorList>
    </citation>
    <scope>NUCLEOTIDE SEQUENCE [LARGE SCALE GENOMIC DNA]</scope>
    <source>
        <strain evidence="3 4">DSM 27648</strain>
    </source>
</reference>
<gene>
    <name evidence="3" type="ORF">AKJ09_02120</name>
</gene>
<dbReference type="RefSeq" id="WP_146646900.1">
    <property type="nucleotide sequence ID" value="NZ_CP012333.1"/>
</dbReference>
<feature type="region of interest" description="Disordered" evidence="1">
    <location>
        <begin position="1"/>
        <end position="29"/>
    </location>
</feature>
<dbReference type="AlphaFoldDB" id="A0A0K1PPZ8"/>
<dbReference type="PATRIC" id="fig|1391654.3.peg.2135"/>
<evidence type="ECO:0000313" key="3">
    <source>
        <dbReference type="EMBL" id="AKU95456.1"/>
    </source>
</evidence>
<keyword evidence="2" id="KW-1133">Transmembrane helix</keyword>
<name>A0A0K1PPZ8_9BACT</name>
<dbReference type="Proteomes" id="UP000064967">
    <property type="component" value="Chromosome"/>
</dbReference>
<evidence type="ECO:0000256" key="1">
    <source>
        <dbReference type="SAM" id="MobiDB-lite"/>
    </source>
</evidence>
<dbReference type="EMBL" id="CP012333">
    <property type="protein sequence ID" value="AKU95456.1"/>
    <property type="molecule type" value="Genomic_DNA"/>
</dbReference>
<feature type="region of interest" description="Disordered" evidence="1">
    <location>
        <begin position="74"/>
        <end position="129"/>
    </location>
</feature>